<accession>A0A1A9UXE9</accession>
<reference evidence="1" key="1">
    <citation type="submission" date="2020-05" db="UniProtKB">
        <authorList>
            <consortium name="EnsemblMetazoa"/>
        </authorList>
    </citation>
    <scope>IDENTIFICATION</scope>
    <source>
        <strain evidence="1">TTRI</strain>
    </source>
</reference>
<proteinExistence type="predicted"/>
<name>A0A1A9UXE9_GLOAU</name>
<dbReference type="Proteomes" id="UP000078200">
    <property type="component" value="Unassembled WGS sequence"/>
</dbReference>
<evidence type="ECO:0000313" key="2">
    <source>
        <dbReference type="Proteomes" id="UP000078200"/>
    </source>
</evidence>
<dbReference type="EnsemblMetazoa" id="GAUT018905-RA">
    <property type="protein sequence ID" value="GAUT018905-PA"/>
    <property type="gene ID" value="GAUT018905"/>
</dbReference>
<dbReference type="VEuPathDB" id="VectorBase:GAUT018905"/>
<evidence type="ECO:0000313" key="1">
    <source>
        <dbReference type="EnsemblMetazoa" id="GAUT018905-PA"/>
    </source>
</evidence>
<keyword evidence="2" id="KW-1185">Reference proteome</keyword>
<protein>
    <submittedName>
        <fullName evidence="1">Uncharacterized protein</fullName>
    </submittedName>
</protein>
<dbReference type="AlphaFoldDB" id="A0A1A9UXE9"/>
<sequence>MLLLENSHQCIYNDSTENDSCSFHQLTITVTNSPFITFRKENKPKITTISATIRCLRIFSYNTITRAEASKAKHDFQIITESTDVLLKEERMGKSDLSRLSRVSLCRSQSRILNTQALNGQQFRSIQLRSKSYADNAKLKCIVALFVVYLIVIKKRVHLLLSLRDHHQQLHCNRIPEIALILYKPLVPLPSYVIDPCSAIEAKLIAVWDKNALRRANISQKFSDYYSNKKIKGFPELYLPKCYKLKRKTRKLRREGVKRVVSNRYHRKLIVIVTVFPLHINMQVPEEIFKRELSRTKFKIEEEKNI</sequence>
<organism evidence="1 2">
    <name type="scientific">Glossina austeni</name>
    <name type="common">Savannah tsetse fly</name>
    <dbReference type="NCBI Taxonomy" id="7395"/>
    <lineage>
        <taxon>Eukaryota</taxon>
        <taxon>Metazoa</taxon>
        <taxon>Ecdysozoa</taxon>
        <taxon>Arthropoda</taxon>
        <taxon>Hexapoda</taxon>
        <taxon>Insecta</taxon>
        <taxon>Pterygota</taxon>
        <taxon>Neoptera</taxon>
        <taxon>Endopterygota</taxon>
        <taxon>Diptera</taxon>
        <taxon>Brachycera</taxon>
        <taxon>Muscomorpha</taxon>
        <taxon>Hippoboscoidea</taxon>
        <taxon>Glossinidae</taxon>
        <taxon>Glossina</taxon>
    </lineage>
</organism>